<dbReference type="Gene3D" id="1.10.760.20">
    <property type="entry name" value="Protein of unknown function DUF3243"/>
    <property type="match status" value="1"/>
</dbReference>
<comment type="caution">
    <text evidence="1">The sequence shown here is derived from an EMBL/GenBank/DDBJ whole genome shotgun (WGS) entry which is preliminary data.</text>
</comment>
<dbReference type="RefSeq" id="WP_148973424.1">
    <property type="nucleotide sequence ID" value="NZ_JBNIKT010000038.1"/>
</dbReference>
<dbReference type="Pfam" id="PF11588">
    <property type="entry name" value="DUF3243"/>
    <property type="match status" value="1"/>
</dbReference>
<reference evidence="1 2" key="1">
    <citation type="submission" date="2019-08" db="EMBL/GenBank/DDBJ databases">
        <title>Bacillus genomes from the desert of Cuatro Cienegas, Coahuila.</title>
        <authorList>
            <person name="Olmedo-Alvarez G."/>
        </authorList>
    </citation>
    <scope>NUCLEOTIDE SEQUENCE [LARGE SCALE GENOMIC DNA]</scope>
    <source>
        <strain evidence="1 2">CH446_14T</strain>
    </source>
</reference>
<gene>
    <name evidence="1" type="ORF">FZD51_03040</name>
</gene>
<protein>
    <submittedName>
        <fullName evidence="1">DUF3243 domain-containing protein</fullName>
    </submittedName>
</protein>
<dbReference type="EMBL" id="VTER01000002">
    <property type="protein sequence ID" value="TYS51035.1"/>
    <property type="molecule type" value="Genomic_DNA"/>
</dbReference>
<accession>A0A5D4RHX0</accession>
<dbReference type="Proteomes" id="UP000322139">
    <property type="component" value="Unassembled WGS sequence"/>
</dbReference>
<name>A0A5D4RHX0_9BACI</name>
<evidence type="ECO:0000313" key="1">
    <source>
        <dbReference type="EMBL" id="TYS51035.1"/>
    </source>
</evidence>
<organism evidence="1 2">
    <name type="scientific">Bacillus infantis</name>
    <dbReference type="NCBI Taxonomy" id="324767"/>
    <lineage>
        <taxon>Bacteria</taxon>
        <taxon>Bacillati</taxon>
        <taxon>Bacillota</taxon>
        <taxon>Bacilli</taxon>
        <taxon>Bacillales</taxon>
        <taxon>Bacillaceae</taxon>
        <taxon>Bacillus</taxon>
    </lineage>
</organism>
<sequence length="114" mass="12960">MSEQNHMVNEQGELNENNIEDTVSRISEDKAADILSSFDEFRGYLAERIELGKKIGLNEEQLAATAKKIAEYLAQNVDPQNREEKLLKELWKVGNEEEKEKLSHLLLKFADGAA</sequence>
<proteinExistence type="predicted"/>
<dbReference type="InterPro" id="IPR038292">
    <property type="entry name" value="YmfJ/YflH_sf"/>
</dbReference>
<evidence type="ECO:0000313" key="2">
    <source>
        <dbReference type="Proteomes" id="UP000322139"/>
    </source>
</evidence>
<dbReference type="InterPro" id="IPR021637">
    <property type="entry name" value="DUF3243"/>
</dbReference>
<dbReference type="AlphaFoldDB" id="A0A5D4RHX0"/>